<keyword evidence="1" id="KW-0812">Transmembrane</keyword>
<keyword evidence="1" id="KW-1133">Transmembrane helix</keyword>
<dbReference type="EMBL" id="DS113801">
    <property type="protein sequence ID" value="EAX95521.1"/>
    <property type="molecule type" value="Genomic_DNA"/>
</dbReference>
<keyword evidence="3" id="KW-1185">Reference proteome</keyword>
<feature type="transmembrane region" description="Helical" evidence="1">
    <location>
        <begin position="138"/>
        <end position="156"/>
    </location>
</feature>
<feature type="transmembrane region" description="Helical" evidence="1">
    <location>
        <begin position="107"/>
        <end position="126"/>
    </location>
</feature>
<dbReference type="Proteomes" id="UP000001542">
    <property type="component" value="Unassembled WGS sequence"/>
</dbReference>
<dbReference type="VEuPathDB" id="TrichDB:TVAGG3_0780660"/>
<accession>A2FHU8</accession>
<reference evidence="2" key="2">
    <citation type="journal article" date="2007" name="Science">
        <title>Draft genome sequence of the sexually transmitted pathogen Trichomonas vaginalis.</title>
        <authorList>
            <person name="Carlton J.M."/>
            <person name="Hirt R.P."/>
            <person name="Silva J.C."/>
            <person name="Delcher A.L."/>
            <person name="Schatz M."/>
            <person name="Zhao Q."/>
            <person name="Wortman J.R."/>
            <person name="Bidwell S.L."/>
            <person name="Alsmark U.C.M."/>
            <person name="Besteiro S."/>
            <person name="Sicheritz-Ponten T."/>
            <person name="Noel C.J."/>
            <person name="Dacks J.B."/>
            <person name="Foster P.G."/>
            <person name="Simillion C."/>
            <person name="Van de Peer Y."/>
            <person name="Miranda-Saavedra D."/>
            <person name="Barton G.J."/>
            <person name="Westrop G.D."/>
            <person name="Mueller S."/>
            <person name="Dessi D."/>
            <person name="Fiori P.L."/>
            <person name="Ren Q."/>
            <person name="Paulsen I."/>
            <person name="Zhang H."/>
            <person name="Bastida-Corcuera F.D."/>
            <person name="Simoes-Barbosa A."/>
            <person name="Brown M.T."/>
            <person name="Hayes R.D."/>
            <person name="Mukherjee M."/>
            <person name="Okumura C.Y."/>
            <person name="Schneider R."/>
            <person name="Smith A.J."/>
            <person name="Vanacova S."/>
            <person name="Villalvazo M."/>
            <person name="Haas B.J."/>
            <person name="Pertea M."/>
            <person name="Feldblyum T.V."/>
            <person name="Utterback T.R."/>
            <person name="Shu C.L."/>
            <person name="Osoegawa K."/>
            <person name="de Jong P.J."/>
            <person name="Hrdy I."/>
            <person name="Horvathova L."/>
            <person name="Zubacova Z."/>
            <person name="Dolezal P."/>
            <person name="Malik S.B."/>
            <person name="Logsdon J.M. Jr."/>
            <person name="Henze K."/>
            <person name="Gupta A."/>
            <person name="Wang C.C."/>
            <person name="Dunne R.L."/>
            <person name="Upcroft J.A."/>
            <person name="Upcroft P."/>
            <person name="White O."/>
            <person name="Salzberg S.L."/>
            <person name="Tang P."/>
            <person name="Chiu C.-H."/>
            <person name="Lee Y.-S."/>
            <person name="Embley T.M."/>
            <person name="Coombs G.H."/>
            <person name="Mottram J.C."/>
            <person name="Tachezy J."/>
            <person name="Fraser-Liggett C.M."/>
            <person name="Johnson P.J."/>
        </authorList>
    </citation>
    <scope>NUCLEOTIDE SEQUENCE [LARGE SCALE GENOMIC DNA]</scope>
    <source>
        <strain evidence="2">G3</strain>
    </source>
</reference>
<dbReference type="RefSeq" id="XP_001308451.1">
    <property type="nucleotide sequence ID" value="XM_001308450.1"/>
</dbReference>
<keyword evidence="1" id="KW-0472">Membrane</keyword>
<dbReference type="KEGG" id="tva:4753278"/>
<reference evidence="2" key="1">
    <citation type="submission" date="2006-10" db="EMBL/GenBank/DDBJ databases">
        <authorList>
            <person name="Amadeo P."/>
            <person name="Zhao Q."/>
            <person name="Wortman J."/>
            <person name="Fraser-Liggett C."/>
            <person name="Carlton J."/>
        </authorList>
    </citation>
    <scope>NUCLEOTIDE SEQUENCE</scope>
    <source>
        <strain evidence="2">G3</strain>
    </source>
</reference>
<evidence type="ECO:0000313" key="3">
    <source>
        <dbReference type="Proteomes" id="UP000001542"/>
    </source>
</evidence>
<dbReference type="InParanoid" id="A2FHU8"/>
<name>A2FHU8_TRIV3</name>
<proteinExistence type="predicted"/>
<gene>
    <name evidence="2" type="ORF">TVAG_310930</name>
</gene>
<dbReference type="VEuPathDB" id="TrichDB:TVAG_310930"/>
<evidence type="ECO:0000256" key="1">
    <source>
        <dbReference type="SAM" id="Phobius"/>
    </source>
</evidence>
<protein>
    <submittedName>
        <fullName evidence="2">Uncharacterized protein</fullName>
    </submittedName>
</protein>
<dbReference type="AlphaFoldDB" id="A2FHU8"/>
<sequence length="157" mass="17515">MCPNLIYEDIQQSNTFINPYEDFCYEGEIKCDYCIPTPDLIASLSSFCVPPPTNETTGKYSYTLKSGQKLELDHPLPPGFPIDLIPSDEEEHANNGSEDSCISIKHLLLYGTACICPISGIIMYAVLHKRNPKLANRIRKLTLTSFIAIGSFLLLLL</sequence>
<organism evidence="2 3">
    <name type="scientific">Trichomonas vaginalis (strain ATCC PRA-98 / G3)</name>
    <dbReference type="NCBI Taxonomy" id="412133"/>
    <lineage>
        <taxon>Eukaryota</taxon>
        <taxon>Metamonada</taxon>
        <taxon>Parabasalia</taxon>
        <taxon>Trichomonadida</taxon>
        <taxon>Trichomonadidae</taxon>
        <taxon>Trichomonas</taxon>
    </lineage>
</organism>
<evidence type="ECO:0000313" key="2">
    <source>
        <dbReference type="EMBL" id="EAX95521.1"/>
    </source>
</evidence>